<organism evidence="1 2">
    <name type="scientific">Coprobacter secundus subsp. similis</name>
    <dbReference type="NCBI Taxonomy" id="2751153"/>
    <lineage>
        <taxon>Bacteria</taxon>
        <taxon>Pseudomonadati</taxon>
        <taxon>Bacteroidota</taxon>
        <taxon>Bacteroidia</taxon>
        <taxon>Bacteroidales</taxon>
        <taxon>Barnesiellaceae</taxon>
        <taxon>Coprobacter</taxon>
    </lineage>
</organism>
<evidence type="ECO:0000313" key="1">
    <source>
        <dbReference type="EMBL" id="BCI64218.1"/>
    </source>
</evidence>
<dbReference type="Gene3D" id="2.160.20.10">
    <property type="entry name" value="Single-stranded right-handed beta-helix, Pectin lyase-like"/>
    <property type="match status" value="2"/>
</dbReference>
<dbReference type="EMBL" id="AP023322">
    <property type="protein sequence ID" value="BCI64218.1"/>
    <property type="molecule type" value="Genomic_DNA"/>
</dbReference>
<accession>A0A7G1I1E3</accession>
<dbReference type="NCBIfam" id="TIGR04183">
    <property type="entry name" value="Por_Secre_tail"/>
    <property type="match status" value="1"/>
</dbReference>
<dbReference type="KEGG" id="copr:Cop2CBH44_25710"/>
<name>A0A7G1I1E3_9BACT</name>
<dbReference type="InterPro" id="IPR012334">
    <property type="entry name" value="Pectin_lyas_fold"/>
</dbReference>
<dbReference type="Proteomes" id="UP000594042">
    <property type="component" value="Chromosome"/>
</dbReference>
<keyword evidence="2" id="KW-1185">Reference proteome</keyword>
<dbReference type="AlphaFoldDB" id="A0A7G1I1E3"/>
<dbReference type="InterPro" id="IPR006626">
    <property type="entry name" value="PbH1"/>
</dbReference>
<proteinExistence type="predicted"/>
<dbReference type="SMART" id="SM00710">
    <property type="entry name" value="PbH1"/>
    <property type="match status" value="11"/>
</dbReference>
<dbReference type="InterPro" id="IPR026444">
    <property type="entry name" value="Secre_tail"/>
</dbReference>
<dbReference type="InterPro" id="IPR011050">
    <property type="entry name" value="Pectin_lyase_fold/virulence"/>
</dbReference>
<protein>
    <submittedName>
        <fullName evidence="1">Uncharacterized protein</fullName>
    </submittedName>
</protein>
<evidence type="ECO:0000313" key="2">
    <source>
        <dbReference type="Proteomes" id="UP000594042"/>
    </source>
</evidence>
<dbReference type="RefSeq" id="WP_200754952.1">
    <property type="nucleotide sequence ID" value="NZ_AP023322.1"/>
</dbReference>
<gene>
    <name evidence="1" type="ORF">Cop2CBH44_25710</name>
</gene>
<reference evidence="2" key="1">
    <citation type="submission" date="2020-07" db="EMBL/GenBank/DDBJ databases">
        <title>Complete genome sequencing of Coprobacter sp. strain 2CBH44.</title>
        <authorList>
            <person name="Sakamoto M."/>
            <person name="Murakami T."/>
            <person name="Mori H."/>
        </authorList>
    </citation>
    <scope>NUCLEOTIDE SEQUENCE [LARGE SCALE GENOMIC DNA]</scope>
    <source>
        <strain evidence="2">2CBH44</strain>
    </source>
</reference>
<dbReference type="SUPFAM" id="SSF51126">
    <property type="entry name" value="Pectin lyase-like"/>
    <property type="match status" value="2"/>
</dbReference>
<sequence>MRKTNLLLLLFLFIAGQLFAGIIYVKPGEESSAWEGKKNVYTSIAEAYAASKNMDEIWVSAGTYQLEATIALASKTVSFYGGFVGTESMAAERALKPNGNPWDFVNETIIEPGASFPSGKRLIESNSSMGQYAIDGFIFQKNNNSVAQVRNGGAIRNCIFRNNTGNQLVRMWGNCSLENSYVHDNTVNVDGAVWGGGNSATQKAKILNVRIENNVYGTGNTGCAVFCYGNVAAVNCVISGTNAGADKRGSAIYVGGAGGEFIQILVYNNNGIPVYCAKPANFINCTLVNNDASAGLMTLNGISSVYNCVMIGNGEKAIDGSVSTSKIANLAADFEIPASVEKAYPMTFDEVKFIAPTSFKGVPENITEEQKTELANADWRVTDESAIINLGKKSYFPLDEYEVDLAGNDRVLNTNIDLGVYETASEKAPVYPEEGDKPKPEGKYRYVKESEESTAWSNMGLPEANIFTSLAEAIASVEDGAGEIWIAKGTYKMSATLDLIQGVNIYGGFAGTETDIEQREKGESGYLWDFVNETIIEPAADFSGTRLINQAGTSGSVATIVDGITVQNSTKGSAFGIATATTVQNCIFRNNVGTEAGIAATLYSRAILKDSYVYNNKSDNGAVYTGGTNASNIAKVLNVRFEGNTYNTKIENGVGLRANQYSNIQACEFYNNSSKKDTDMGRGSAIYSHTATNEFYHCLIYNNDGLPVFLNGGKFLNATIANNRCNEAIYLAGTDRENVVANCLVIGNRTIEDKPAKAVDIASAENTGNTVASLGTDYEWETTPSYIKNSYTLTANEVKFVAPTDFVGISTTDEQKAMFSAEGWKVEGTSEIIDKGDNSFWSDAAPMFDFDGNNRFQDGAIDLGVYETKKDVSVSIENNEMNACDIYAVEGGIIVDCMTNAIMEIYNVAGQVIESVNIEEGQNRYNLASGIYIIHLKVADGIVVRKVLVQ</sequence>